<comment type="caution">
    <text evidence="1">The sequence shown here is derived from an EMBL/GenBank/DDBJ whole genome shotgun (WGS) entry which is preliminary data.</text>
</comment>
<dbReference type="InterPro" id="IPR014942">
    <property type="entry name" value="AbiEii"/>
</dbReference>
<dbReference type="EMBL" id="SNRY01003593">
    <property type="protein sequence ID" value="KAA6320424.1"/>
    <property type="molecule type" value="Genomic_DNA"/>
</dbReference>
<proteinExistence type="predicted"/>
<accession>A0A5J4QHV8</accession>
<evidence type="ECO:0008006" key="2">
    <source>
        <dbReference type="Google" id="ProtNLM"/>
    </source>
</evidence>
<dbReference type="Pfam" id="PF08843">
    <property type="entry name" value="AbiEii"/>
    <property type="match status" value="1"/>
</dbReference>
<gene>
    <name evidence="1" type="ORF">EZS27_029804</name>
</gene>
<reference evidence="1" key="1">
    <citation type="submission" date="2019-03" db="EMBL/GenBank/DDBJ databases">
        <title>Single cell metagenomics reveals metabolic interactions within the superorganism composed of flagellate Streblomastix strix and complex community of Bacteroidetes bacteria on its surface.</title>
        <authorList>
            <person name="Treitli S.C."/>
            <person name="Kolisko M."/>
            <person name="Husnik F."/>
            <person name="Keeling P."/>
            <person name="Hampl V."/>
        </authorList>
    </citation>
    <scope>NUCLEOTIDE SEQUENCE</scope>
    <source>
        <strain evidence="1">STM</strain>
    </source>
</reference>
<protein>
    <recommendedName>
        <fullName evidence="2">Nucleotidyl transferase AbiEii/AbiGii toxin family protein</fullName>
    </recommendedName>
</protein>
<dbReference type="AlphaFoldDB" id="A0A5J4QHV8"/>
<sequence>MEDSMKLHEDKNLFISIVKNIAEKTSISEVYIEKDYWLTHALQRMSQNPNAEKVIFKGGTALSKAYRLTNRFSEDIDIAVIEADSFSGNQLKMLIKRLAKDMANELEEKVVEGITSKGSRFYKAIYLYPNLVGQETKTAVKSGQLLIEINTFANPYPYQKQQITSFISDYLSTLNRQDLVEKYNLLPFSVNVLDKRRTMLEKLVSLLRFSFSENLKTELAKKIRHFYDLYYLANDETCAKYIQSVDFQKDLQELFEHDQQKFDKPTGWQTKTIAESPLLIDFSDLWERLKTTYQNELSNLAFAEIPEEKKVEKTVKQIINVITI</sequence>
<evidence type="ECO:0000313" key="1">
    <source>
        <dbReference type="EMBL" id="KAA6320424.1"/>
    </source>
</evidence>
<dbReference type="Gene3D" id="3.10.450.620">
    <property type="entry name" value="JHP933, nucleotidyltransferase-like core domain"/>
    <property type="match status" value="1"/>
</dbReference>
<organism evidence="1">
    <name type="scientific">termite gut metagenome</name>
    <dbReference type="NCBI Taxonomy" id="433724"/>
    <lineage>
        <taxon>unclassified sequences</taxon>
        <taxon>metagenomes</taxon>
        <taxon>organismal metagenomes</taxon>
    </lineage>
</organism>
<name>A0A5J4QHV8_9ZZZZ</name>